<feature type="region of interest" description="Disordered" evidence="1">
    <location>
        <begin position="181"/>
        <end position="269"/>
    </location>
</feature>
<feature type="compositionally biased region" description="Basic residues" evidence="1">
    <location>
        <begin position="1167"/>
        <end position="1179"/>
    </location>
</feature>
<feature type="region of interest" description="Disordered" evidence="1">
    <location>
        <begin position="1156"/>
        <end position="1203"/>
    </location>
</feature>
<dbReference type="OrthoDB" id="250979at2759"/>
<comment type="caution">
    <text evidence="2">The sequence shown here is derived from an EMBL/GenBank/DDBJ whole genome shotgun (WGS) entry which is preliminary data.</text>
</comment>
<reference evidence="3" key="1">
    <citation type="journal article" date="2021" name="Microbiol. Resour. Announc.">
        <title>LGAAP: Leishmaniinae Genome Assembly and Annotation Pipeline.</title>
        <authorList>
            <person name="Almutairi H."/>
            <person name="Urbaniak M.D."/>
            <person name="Bates M.D."/>
            <person name="Jariyapan N."/>
            <person name="Kwakye-Nuako G."/>
            <person name="Thomaz-Soccol V."/>
            <person name="Al-Salem W.S."/>
            <person name="Dillon R.J."/>
            <person name="Bates P.A."/>
            <person name="Gatherer D."/>
        </authorList>
    </citation>
    <scope>NUCLEOTIDE SEQUENCE [LARGE SCALE GENOMIC DNA]</scope>
</reference>
<organism evidence="2 3">
    <name type="scientific">Leishmania martiniquensis</name>
    <dbReference type="NCBI Taxonomy" id="1580590"/>
    <lineage>
        <taxon>Eukaryota</taxon>
        <taxon>Discoba</taxon>
        <taxon>Euglenozoa</taxon>
        <taxon>Kinetoplastea</taxon>
        <taxon>Metakinetoplastina</taxon>
        <taxon>Trypanosomatida</taxon>
        <taxon>Trypanosomatidae</taxon>
        <taxon>Leishmaniinae</taxon>
        <taxon>Leishmania</taxon>
    </lineage>
</organism>
<dbReference type="Proteomes" id="UP000673552">
    <property type="component" value="Unassembled WGS sequence"/>
</dbReference>
<protein>
    <submittedName>
        <fullName evidence="2">Uncharacterized protein</fullName>
    </submittedName>
</protein>
<dbReference type="RefSeq" id="XP_067181183.1">
    <property type="nucleotide sequence ID" value="XM_067325327.1"/>
</dbReference>
<dbReference type="EMBL" id="JAFEUZ010000006">
    <property type="protein sequence ID" value="KAG5486726.1"/>
    <property type="molecule type" value="Genomic_DNA"/>
</dbReference>
<feature type="region of interest" description="Disordered" evidence="1">
    <location>
        <begin position="363"/>
        <end position="403"/>
    </location>
</feature>
<reference evidence="3" key="2">
    <citation type="journal article" date="2021" name="Sci. Data">
        <title>Chromosome-scale genome sequencing, assembly and annotation of six genomes from subfamily Leishmaniinae.</title>
        <authorList>
            <person name="Almutairi H."/>
            <person name="Urbaniak M.D."/>
            <person name="Bates M.D."/>
            <person name="Jariyapan N."/>
            <person name="Kwakye-Nuako G."/>
            <person name="Thomaz Soccol V."/>
            <person name="Al-Salem W.S."/>
            <person name="Dillon R.J."/>
            <person name="Bates P.A."/>
            <person name="Gatherer D."/>
        </authorList>
    </citation>
    <scope>NUCLEOTIDE SEQUENCE [LARGE SCALE GENOMIC DNA]</scope>
</reference>
<gene>
    <name evidence="2" type="ORF">LSCM1_07980</name>
</gene>
<evidence type="ECO:0000256" key="1">
    <source>
        <dbReference type="SAM" id="MobiDB-lite"/>
    </source>
</evidence>
<feature type="compositionally biased region" description="Basic and acidic residues" evidence="1">
    <location>
        <begin position="1190"/>
        <end position="1202"/>
    </location>
</feature>
<feature type="compositionally biased region" description="Low complexity" evidence="1">
    <location>
        <begin position="198"/>
        <end position="216"/>
    </location>
</feature>
<keyword evidence="3" id="KW-1185">Reference proteome</keyword>
<proteinExistence type="predicted"/>
<dbReference type="KEGG" id="lmat:92517839"/>
<feature type="compositionally biased region" description="Basic and acidic residues" evidence="1">
    <location>
        <begin position="670"/>
        <end position="683"/>
    </location>
</feature>
<name>A0A836KTT1_9TRYP</name>
<feature type="compositionally biased region" description="Low complexity" evidence="1">
    <location>
        <begin position="363"/>
        <end position="394"/>
    </location>
</feature>
<accession>A0A836KTT1</accession>
<dbReference type="GeneID" id="92517839"/>
<evidence type="ECO:0000313" key="2">
    <source>
        <dbReference type="EMBL" id="KAG5486726.1"/>
    </source>
</evidence>
<feature type="compositionally biased region" description="Low complexity" evidence="1">
    <location>
        <begin position="237"/>
        <end position="247"/>
    </location>
</feature>
<evidence type="ECO:0000313" key="3">
    <source>
        <dbReference type="Proteomes" id="UP000673552"/>
    </source>
</evidence>
<feature type="region of interest" description="Disordered" evidence="1">
    <location>
        <begin position="670"/>
        <end position="692"/>
    </location>
</feature>
<sequence>MPPPSTFRSAPSIHSRWSWRRRALPRSLRLGPSPDAKTALRRYSVTATGTAATAVAPASSRHCAGTYAAPSRAPLSSSSLLTDAADSSVTPVLGGNCGGNVVHACAAYASASTTTNGQPDSAPLNVVLLLRYGDSDRGHRPLRASRYMAGLRMIASESAALGASVRRPAASPLGHAMRYASMHSGRSSSEAEVLSGEASRQAYAPAAARGPHHASGGSEDGEAVQTTFGSAPHRDSTASSSTIFHSSLMTSRSGPAKAAATRGGGCRGERASGAAVAAAIMRRHRLHTSLHYLSISSGVEVPDCAGGAYHLRDRSLQRRSSAATSAAAVSGDRSSYLSRSRTCADNVRISAFPSASPRPASYLGGLSPASASSPDERSSSPSLSPATAARTSPSVLLRDAPHQRAQQYEPFDRLLHRYLERGNVAHATQRLLHHPDAPAPAVLLDTILRHRLPAPSFVCQVLLATMHTARRDRSTAAAAGFALDRVAVRLRTDENARLLYGNPQVRALLLEATLQESLFDTAVDVVTDMPAEWITPHAWSQLVVMAGQSKLPHSHLLWRLLSLHEVGSSALQSSLRDAPMSAQTVLTRAGESALLGALRQRPLSDASRAARHSGVAAAAATSALEARPWNATPVPDGVLDVRACTTVLAPAYGDIGSAVLDSTAAGEVVRADEGDEGAQRTSEDGEDQTSAAPVTALSAAGIAASGGSGVRWCALSAVELGYAVEHYNGDASPAAGDFRACGAAGAIVGDSSFQEVLADLEQEGAQEADSAAASPAARARALSMKTALCMMNSRRGIAFGLDASMAAGVLLRCGVSFAAQASPLLAVHVLRRYLRSCHLLRDQVVAAQHRVAAQLNTAVEGPGRRGATNTATATAATAMEQCPRLPGNGEEKVPGGAYPRLSGAVMPHPAPFLVFFKVMREARDVLSHAVDGVDEEDEAMAALSAARLHQGAAGRALAPLPMVHWELVWRTFQELNRENPHWYTQLELQEAEDLCFNAMEVLCHGADPWLTLNVARRVSARHIVDGVDMSLWLLSRLDPSHHTDEAREVARKLFRWLLVDVGVHVQPPLHRHLVPAARALIRLGLQEELGTLYSTVLDNVALFTPEHRDAFIHVLRDLICPACASVLPEVDLYVDRACPNCMAVVPAKDAGDVPSFRLSAEHMERRRSQRKQRRQRARQRLSASVRRLQHGGDGRSRSERALCRPPSDAADILRWHLQKRDSAEQGGEGDTMGVLLPSSPLLLTAGAASEAPLVPGVSVSAETSLFPVTGGAASGGQVLDVRAAMEESSRRLELQRATRRYVLAQRGVLHDAEGMYAGLSAEVADGASRLVSAALPKIVPMPAPALDTAALKHLSTVGNAAAAAAGTSSPERAADGAWLCVWCQESNTEWSSRVQCSACGAETGPAAPWRQFAYAAASGDVMAELRGRMSNCEARPVDAIVAGYLLMVYRRTFQLRATPADQDRLLRLVEVLCQLQERVLAGYVYTRLVSTSQRRLGMPLYTLAQAFGQEMSRRCFLVPFFGDEKLPLMSSAAALTRGYPLCSLRPTDTGIAALGSSLTSNSGSSSASAVHYPSQDALMASLLRDGQSRGSFGHDGDALQLLAWKAALEEAIDAMRVEAARRQAAQVMEEL</sequence>